<dbReference type="Proteomes" id="UP000037931">
    <property type="component" value="Unassembled WGS sequence"/>
</dbReference>
<dbReference type="GO" id="GO:0018822">
    <property type="term" value="F:nitrile hydratase activity"/>
    <property type="evidence" value="ECO:0007669"/>
    <property type="project" value="TreeGrafter"/>
</dbReference>
<dbReference type="PANTHER" id="PTHR46044">
    <property type="entry name" value="NITRILASE"/>
    <property type="match status" value="1"/>
</dbReference>
<keyword evidence="5" id="KW-0378">Hydrolase</keyword>
<reference evidence="5 6" key="1">
    <citation type="journal article" date="2015" name="PLoS ONE">
        <title>Rice-Infecting Pseudomonas Genomes Are Highly Accessorized and Harbor Multiple Putative Virulence Mechanisms to Cause Sheath Brown Rot.</title>
        <authorList>
            <person name="Quibod I.L."/>
            <person name="Grande G."/>
            <person name="Oreiro E.G."/>
            <person name="Borja F.N."/>
            <person name="Dossa G.S."/>
            <person name="Mauleon R."/>
            <person name="Cruz C.V."/>
            <person name="Oliva R."/>
        </authorList>
    </citation>
    <scope>NUCLEOTIDE SEQUENCE [LARGE SCALE GENOMIC DNA]</scope>
    <source>
        <strain evidence="5 6">IRRI 6609</strain>
    </source>
</reference>
<dbReference type="PROSITE" id="PS50263">
    <property type="entry name" value="CN_HYDROLASE"/>
    <property type="match status" value="1"/>
</dbReference>
<evidence type="ECO:0000256" key="1">
    <source>
        <dbReference type="ARBA" id="ARBA00008129"/>
    </source>
</evidence>
<dbReference type="Gene3D" id="3.60.110.10">
    <property type="entry name" value="Carbon-nitrogen hydrolase"/>
    <property type="match status" value="1"/>
</dbReference>
<sequence>MKALHSAYKVAVVQAAPVFMNRAATLDKCIRYIEEAARNGARLIAFPENFVPGYPWFFWLGTPAWAMQFMLKYHQEALVVGSDEFKRLEACARDNKIFVSIGYTEKNGGSLYMGQALIDDEGKTLGTRRKLKPTVAERMVFGEGDGSDIQVHPTALGKLGSLCCWEHIQPLAKFAMFSEYEEVHIAAWPGFSLYNEVTPAISGDVNNAVSRTYAVEGQCFVLAPCGMVSSDVIELLCTSEESRGLLKAGGGYARIYGPDGAELAAPLPVDEEGLLYAQVDLAAVTLAKVAADPVGHYSRSDIARLVIDRQSRRPVVDKAARDHSDESPSADKHTDDFSD</sequence>
<dbReference type="PROSITE" id="PS00920">
    <property type="entry name" value="NITRIL_CHT_1"/>
    <property type="match status" value="1"/>
</dbReference>
<organism evidence="5 6">
    <name type="scientific">Pseudomonas asplenii</name>
    <dbReference type="NCBI Taxonomy" id="53407"/>
    <lineage>
        <taxon>Bacteria</taxon>
        <taxon>Pseudomonadati</taxon>
        <taxon>Pseudomonadota</taxon>
        <taxon>Gammaproteobacteria</taxon>
        <taxon>Pseudomonadales</taxon>
        <taxon>Pseudomonadaceae</taxon>
        <taxon>Pseudomonas</taxon>
    </lineage>
</organism>
<evidence type="ECO:0000256" key="3">
    <source>
        <dbReference type="SAM" id="MobiDB-lite"/>
    </source>
</evidence>
<feature type="region of interest" description="Disordered" evidence="3">
    <location>
        <begin position="312"/>
        <end position="339"/>
    </location>
</feature>
<dbReference type="EC" id="3.5.5.7" evidence="5"/>
<dbReference type="CDD" id="cd07564">
    <property type="entry name" value="nitrilases_CHs"/>
    <property type="match status" value="1"/>
</dbReference>
<gene>
    <name evidence="5" type="ORF">PF66_06322</name>
</gene>
<dbReference type="SUPFAM" id="SSF56317">
    <property type="entry name" value="Carbon-nitrogen hydrolase"/>
    <property type="match status" value="1"/>
</dbReference>
<evidence type="ECO:0000256" key="2">
    <source>
        <dbReference type="PROSITE-ProRule" id="PRU10139"/>
    </source>
</evidence>
<dbReference type="InterPro" id="IPR044149">
    <property type="entry name" value="Nitrilases_CHs"/>
</dbReference>
<dbReference type="AlphaFoldDB" id="A0A0N0VI24"/>
<dbReference type="InterPro" id="IPR036526">
    <property type="entry name" value="C-N_Hydrolase_sf"/>
</dbReference>
<evidence type="ECO:0000313" key="5">
    <source>
        <dbReference type="EMBL" id="KPA87153.1"/>
    </source>
</evidence>
<feature type="active site" description="Proton acceptor" evidence="2">
    <location>
        <position position="48"/>
    </location>
</feature>
<protein>
    <submittedName>
        <fullName evidence="5">Putative amidohydrolase</fullName>
        <ecNumber evidence="5">3.5.5.7</ecNumber>
    </submittedName>
</protein>
<dbReference type="InterPro" id="IPR003010">
    <property type="entry name" value="C-N_Hydrolase"/>
</dbReference>
<dbReference type="PATRIC" id="fig|50340.43.peg.4947"/>
<dbReference type="InterPro" id="IPR000132">
    <property type="entry name" value="Nitrilase/CN_hydratase_CS"/>
</dbReference>
<name>A0A0N0VI24_9PSED</name>
<dbReference type="STRING" id="50340.PF66_06322"/>
<dbReference type="EMBL" id="JSYZ01000045">
    <property type="protein sequence ID" value="KPA87153.1"/>
    <property type="molecule type" value="Genomic_DNA"/>
</dbReference>
<evidence type="ECO:0000313" key="6">
    <source>
        <dbReference type="Proteomes" id="UP000037931"/>
    </source>
</evidence>
<dbReference type="PANTHER" id="PTHR46044:SF1">
    <property type="entry name" value="CN HYDROLASE DOMAIN-CONTAINING PROTEIN"/>
    <property type="match status" value="1"/>
</dbReference>
<keyword evidence="6" id="KW-1185">Reference proteome</keyword>
<dbReference type="GO" id="GO:0018762">
    <property type="term" value="F:aliphatic nitrilase activity"/>
    <property type="evidence" value="ECO:0007669"/>
    <property type="project" value="UniProtKB-EC"/>
</dbReference>
<dbReference type="RefSeq" id="WP_054064806.1">
    <property type="nucleotide sequence ID" value="NZ_JSYZ01000045.1"/>
</dbReference>
<dbReference type="OrthoDB" id="9803803at2"/>
<dbReference type="GO" id="GO:0051410">
    <property type="term" value="P:detoxification of nitrogen compound"/>
    <property type="evidence" value="ECO:0007669"/>
    <property type="project" value="TreeGrafter"/>
</dbReference>
<evidence type="ECO:0000259" key="4">
    <source>
        <dbReference type="PROSITE" id="PS50263"/>
    </source>
</evidence>
<comment type="caution">
    <text evidence="5">The sequence shown here is derived from an EMBL/GenBank/DDBJ whole genome shotgun (WGS) entry which is preliminary data.</text>
</comment>
<proteinExistence type="inferred from homology"/>
<feature type="domain" description="CN hydrolase" evidence="4">
    <location>
        <begin position="8"/>
        <end position="281"/>
    </location>
</feature>
<accession>A0A0N0VI24</accession>
<dbReference type="Pfam" id="PF00795">
    <property type="entry name" value="CN_hydrolase"/>
    <property type="match status" value="1"/>
</dbReference>
<comment type="similarity">
    <text evidence="1">Belongs to the carbon-nitrogen hydrolase superfamily. Nitrilase family.</text>
</comment>